<accession>A0A813A5E3</accession>
<dbReference type="Proteomes" id="UP000601435">
    <property type="component" value="Unassembled WGS sequence"/>
</dbReference>
<reference evidence="3" key="1">
    <citation type="submission" date="2021-02" db="EMBL/GenBank/DDBJ databases">
        <authorList>
            <person name="Dougan E. K."/>
            <person name="Rhodes N."/>
            <person name="Thang M."/>
            <person name="Chan C."/>
        </authorList>
    </citation>
    <scope>NUCLEOTIDE SEQUENCE</scope>
</reference>
<evidence type="ECO:0000313" key="3">
    <source>
        <dbReference type="EMBL" id="CAE7855804.1"/>
    </source>
</evidence>
<feature type="transmembrane region" description="Helical" evidence="2">
    <location>
        <begin position="99"/>
        <end position="120"/>
    </location>
</feature>
<name>A0A813A5E3_9DINO</name>
<dbReference type="OrthoDB" id="432847at2759"/>
<protein>
    <submittedName>
        <fullName evidence="3">Uncharacterized protein</fullName>
    </submittedName>
</protein>
<keyword evidence="2" id="KW-0812">Transmembrane</keyword>
<feature type="compositionally biased region" description="Basic and acidic residues" evidence="1">
    <location>
        <begin position="308"/>
        <end position="322"/>
    </location>
</feature>
<evidence type="ECO:0000256" key="2">
    <source>
        <dbReference type="SAM" id="Phobius"/>
    </source>
</evidence>
<proteinExistence type="predicted"/>
<comment type="caution">
    <text evidence="3">The sequence shown here is derived from an EMBL/GenBank/DDBJ whole genome shotgun (WGS) entry which is preliminary data.</text>
</comment>
<feature type="compositionally biased region" description="Basic and acidic residues" evidence="1">
    <location>
        <begin position="14"/>
        <end position="23"/>
    </location>
</feature>
<organism evidence="3 4">
    <name type="scientific">Symbiodinium necroappetens</name>
    <dbReference type="NCBI Taxonomy" id="1628268"/>
    <lineage>
        <taxon>Eukaryota</taxon>
        <taxon>Sar</taxon>
        <taxon>Alveolata</taxon>
        <taxon>Dinophyceae</taxon>
        <taxon>Suessiales</taxon>
        <taxon>Symbiodiniaceae</taxon>
        <taxon>Symbiodinium</taxon>
    </lineage>
</organism>
<evidence type="ECO:0000313" key="4">
    <source>
        <dbReference type="Proteomes" id="UP000601435"/>
    </source>
</evidence>
<dbReference type="AlphaFoldDB" id="A0A813A5E3"/>
<keyword evidence="2" id="KW-0472">Membrane</keyword>
<evidence type="ECO:0000256" key="1">
    <source>
        <dbReference type="SAM" id="MobiDB-lite"/>
    </source>
</evidence>
<keyword evidence="4" id="KW-1185">Reference proteome</keyword>
<dbReference type="EMBL" id="CAJNJA010055521">
    <property type="protein sequence ID" value="CAE7855804.1"/>
    <property type="molecule type" value="Genomic_DNA"/>
</dbReference>
<feature type="region of interest" description="Disordered" evidence="1">
    <location>
        <begin position="285"/>
        <end position="341"/>
    </location>
</feature>
<sequence length="341" mass="38619">MGKTPSGKKAAAASKKDRLVTKKAEAVRREQQQVLSSQKQNVALMLDQLVDWCESHPRGLEHIHRSVMLGSYDALDRKGALQDDEANTRLPSYMNKFRLLNAPLALEVLALVVPAVAAFLEKLMKKGAKINKFQITEIVAFVLHVDLRSALPSKHKGQLLEWCKTRSEETDSPLKSWSSTSEPKCETWEDFQKHPLYRYWNFEHDSKDEDQSTFGMVRYLQTDIRLRLPKEIRGFPLKAPHLFYTNFVNGCINIPMTHVMQANDGDDSALPEQPLFFDAVPNAPATKLHTPEEQKPEPSTPPKKNKKGRNDPKTPESCRSSKSDPVSPPQKTPPSSSKRKR</sequence>
<gene>
    <name evidence="3" type="ORF">SNEC2469_LOCUS26858</name>
</gene>
<feature type="region of interest" description="Disordered" evidence="1">
    <location>
        <begin position="1"/>
        <end position="23"/>
    </location>
</feature>
<keyword evidence="2" id="KW-1133">Transmembrane helix</keyword>